<keyword evidence="3" id="KW-1185">Reference proteome</keyword>
<dbReference type="InterPro" id="IPR024752">
    <property type="entry name" value="Myb/SANT-like_dom"/>
</dbReference>
<reference evidence="2 3" key="1">
    <citation type="submission" date="2024-01" db="EMBL/GenBank/DDBJ databases">
        <title>Genome assemblies of Stephania.</title>
        <authorList>
            <person name="Yang L."/>
        </authorList>
    </citation>
    <scope>NUCLEOTIDE SEQUENCE [LARGE SCALE GENOMIC DNA]</scope>
    <source>
        <strain evidence="2">QJT</strain>
        <tissue evidence="2">Leaf</tissue>
    </source>
</reference>
<feature type="domain" description="Myb/SANT-like" evidence="1">
    <location>
        <begin position="75"/>
        <end position="169"/>
    </location>
</feature>
<evidence type="ECO:0000313" key="3">
    <source>
        <dbReference type="Proteomes" id="UP001417504"/>
    </source>
</evidence>
<dbReference type="AlphaFoldDB" id="A0AAP0NX99"/>
<name>A0AAP0NX99_9MAGN</name>
<feature type="domain" description="Myb/SANT-like" evidence="1">
    <location>
        <begin position="228"/>
        <end position="321"/>
    </location>
</feature>
<sequence>MGHGGEWIVAVVDDGVKEDFVVAVADLWFQSRQERKMHMKKREKHAETPISTLGMDFSNSQLEVYDRGGKGKQLRWTFAMDACLIETFVEQARLGYRGKKGFKDEAYKAVIKAVAERLNVNISQKHIDHRLKSFRNEYRMFTILRQQNGFVWDAAQNKIIAPDNVWNDYIKAHPKFKGFRGRACKWDFESLIVILGKDDSTENLDMEDTASWDLQQQPDDTSKVTQLRWSQAMDDCMIRILVEQAGMGLKVEKGFKDEAYCAVSNALSNQLGVDVSRNHIDNRLKTIRIEYQMFHALREQNGFSWDHKKNKIVAPDAIWNDFLKAHPKFNSYRGRACKWDYESLDIIVGNNEAMECYALRCFDSSESQVEVENKVKGRQLRWTREMDDFMLQTLAEQVRLGNKGDKGFKDLAYDAVIKALANEIDVEVCGKHIDNRLKTIRTEYNMFITLREQSGFVWDSSKAMIVAPDDLWNDFIKVHPKFKSYRGRACRWNFMLLDVIMGNDIVNGNISMNSVDGEMSSGPTEGDEFCDVLPLAEENISEGGTDEEMGRLMECIKTNSSSLSKNGHCYKKPRTTDIVREVIDLVKAKVSGAAKSSDGLSFAKKLYTEVMKVEGFSLDFLDRAFEILKRDEHGAEIFLVRTEPYRKRMLEEMYQKYGDKGIN</sequence>
<dbReference type="Proteomes" id="UP001417504">
    <property type="component" value="Unassembled WGS sequence"/>
</dbReference>
<protein>
    <recommendedName>
        <fullName evidence="1">Myb/SANT-like domain-containing protein</fullName>
    </recommendedName>
</protein>
<organism evidence="2 3">
    <name type="scientific">Stephania japonica</name>
    <dbReference type="NCBI Taxonomy" id="461633"/>
    <lineage>
        <taxon>Eukaryota</taxon>
        <taxon>Viridiplantae</taxon>
        <taxon>Streptophyta</taxon>
        <taxon>Embryophyta</taxon>
        <taxon>Tracheophyta</taxon>
        <taxon>Spermatophyta</taxon>
        <taxon>Magnoliopsida</taxon>
        <taxon>Ranunculales</taxon>
        <taxon>Menispermaceae</taxon>
        <taxon>Menispermoideae</taxon>
        <taxon>Cissampelideae</taxon>
        <taxon>Stephania</taxon>
    </lineage>
</organism>
<gene>
    <name evidence="2" type="ORF">Sjap_012969</name>
</gene>
<accession>A0AAP0NX99</accession>
<feature type="domain" description="Myb/SANT-like" evidence="1">
    <location>
        <begin position="381"/>
        <end position="474"/>
    </location>
</feature>
<proteinExistence type="predicted"/>
<dbReference type="PANTHER" id="PTHR46929">
    <property type="entry name" value="EXPRESSED PROTEIN"/>
    <property type="match status" value="1"/>
</dbReference>
<dbReference type="EMBL" id="JBBNAE010000005">
    <property type="protein sequence ID" value="KAK9123367.1"/>
    <property type="molecule type" value="Genomic_DNA"/>
</dbReference>
<comment type="caution">
    <text evidence="2">The sequence shown here is derived from an EMBL/GenBank/DDBJ whole genome shotgun (WGS) entry which is preliminary data.</text>
</comment>
<dbReference type="PANTHER" id="PTHR46929:SF23">
    <property type="entry name" value="L10-INTERACTING MYB DOMAIN-CONTAINING PROTEIN-LIKE"/>
    <property type="match status" value="1"/>
</dbReference>
<evidence type="ECO:0000259" key="1">
    <source>
        <dbReference type="Pfam" id="PF12776"/>
    </source>
</evidence>
<dbReference type="Pfam" id="PF12776">
    <property type="entry name" value="Myb_DNA-bind_3"/>
    <property type="match status" value="3"/>
</dbReference>
<evidence type="ECO:0000313" key="2">
    <source>
        <dbReference type="EMBL" id="KAK9123367.1"/>
    </source>
</evidence>